<evidence type="ECO:0000313" key="2">
    <source>
        <dbReference type="Proteomes" id="UP000297229"/>
    </source>
</evidence>
<gene>
    <name evidence="1" type="ORF">BELL_0117g00200</name>
</gene>
<organism evidence="1 2">
    <name type="scientific">Botrytis elliptica</name>
    <dbReference type="NCBI Taxonomy" id="278938"/>
    <lineage>
        <taxon>Eukaryota</taxon>
        <taxon>Fungi</taxon>
        <taxon>Dikarya</taxon>
        <taxon>Ascomycota</taxon>
        <taxon>Pezizomycotina</taxon>
        <taxon>Leotiomycetes</taxon>
        <taxon>Helotiales</taxon>
        <taxon>Sclerotiniaceae</taxon>
        <taxon>Botrytis</taxon>
    </lineage>
</organism>
<dbReference type="AlphaFoldDB" id="A0A4Z1JUH3"/>
<comment type="caution">
    <text evidence="1">The sequence shown here is derived from an EMBL/GenBank/DDBJ whole genome shotgun (WGS) entry which is preliminary data.</text>
</comment>
<sequence>MAISAQRNERVIRRVVWDLDFPSHGISARDGRIAGAERGAIHALTSRAAVESLAGEPVVAIACLSGRAIGVVVAGGAGHIGTGEETRVETIFRGLFFGRRGHVACSDEFVHEGLVLTDAPAEHAAVVAVVVHAPLDVDGLPGCVGGDGCVTPVCGGVIVVDADASVVAAGTAASNWCGVEIGPRGDGLENGAFGTCVDANLRLLMWEWG</sequence>
<name>A0A4Z1JUH3_9HELO</name>
<evidence type="ECO:0000313" key="1">
    <source>
        <dbReference type="EMBL" id="TGO77238.1"/>
    </source>
</evidence>
<reference evidence="1 2" key="1">
    <citation type="submission" date="2017-12" db="EMBL/GenBank/DDBJ databases">
        <title>Comparative genomics of Botrytis spp.</title>
        <authorList>
            <person name="Valero-Jimenez C.A."/>
            <person name="Tapia P."/>
            <person name="Veloso J."/>
            <person name="Silva-Moreno E."/>
            <person name="Staats M."/>
            <person name="Valdes J.H."/>
            <person name="Van Kan J.A.L."/>
        </authorList>
    </citation>
    <scope>NUCLEOTIDE SEQUENCE [LARGE SCALE GENOMIC DNA]</scope>
    <source>
        <strain evidence="1 2">Be9601</strain>
    </source>
</reference>
<accession>A0A4Z1JUH3</accession>
<keyword evidence="2" id="KW-1185">Reference proteome</keyword>
<protein>
    <submittedName>
        <fullName evidence="1">Uncharacterized protein</fullName>
    </submittedName>
</protein>
<dbReference type="EMBL" id="PQXM01000116">
    <property type="protein sequence ID" value="TGO77238.1"/>
    <property type="molecule type" value="Genomic_DNA"/>
</dbReference>
<proteinExistence type="predicted"/>
<dbReference type="Proteomes" id="UP000297229">
    <property type="component" value="Unassembled WGS sequence"/>
</dbReference>